<evidence type="ECO:0000313" key="5">
    <source>
        <dbReference type="Proteomes" id="UP000295678"/>
    </source>
</evidence>
<dbReference type="AlphaFoldDB" id="A0A4R3MJY0"/>
<keyword evidence="5" id="KW-1185">Reference proteome</keyword>
<evidence type="ECO:0000259" key="3">
    <source>
        <dbReference type="Pfam" id="PF00296"/>
    </source>
</evidence>
<dbReference type="NCBIfam" id="TIGR03558">
    <property type="entry name" value="oxido_grp_1"/>
    <property type="match status" value="1"/>
</dbReference>
<evidence type="ECO:0000256" key="1">
    <source>
        <dbReference type="ARBA" id="ARBA00007789"/>
    </source>
</evidence>
<name>A0A4R3MJY0_9HYPH</name>
<comment type="similarity">
    <text evidence="1">To bacterial alkanal monooxygenase alpha and beta chains.</text>
</comment>
<accession>A0A4R3MJY0</accession>
<dbReference type="PANTHER" id="PTHR30137">
    <property type="entry name" value="LUCIFERASE-LIKE MONOOXYGENASE"/>
    <property type="match status" value="1"/>
</dbReference>
<dbReference type="InterPro" id="IPR019949">
    <property type="entry name" value="CmoO-like"/>
</dbReference>
<dbReference type="Proteomes" id="UP000295678">
    <property type="component" value="Unassembled WGS sequence"/>
</dbReference>
<reference evidence="4 5" key="1">
    <citation type="submission" date="2019-03" db="EMBL/GenBank/DDBJ databases">
        <title>Genomic Encyclopedia of Type Strains, Phase IV (KMG-IV): sequencing the most valuable type-strain genomes for metagenomic binning, comparative biology and taxonomic classification.</title>
        <authorList>
            <person name="Goeker M."/>
        </authorList>
    </citation>
    <scope>NUCLEOTIDE SEQUENCE [LARGE SCALE GENOMIC DNA]</scope>
    <source>
        <strain evidence="4 5">DSM 19345</strain>
    </source>
</reference>
<evidence type="ECO:0000313" key="4">
    <source>
        <dbReference type="EMBL" id="TCT13663.1"/>
    </source>
</evidence>
<dbReference type="InterPro" id="IPR036661">
    <property type="entry name" value="Luciferase-like_sf"/>
</dbReference>
<dbReference type="Gene3D" id="3.20.20.30">
    <property type="entry name" value="Luciferase-like domain"/>
    <property type="match status" value="1"/>
</dbReference>
<dbReference type="FunFam" id="3.20.20.30:FF:000002">
    <property type="entry name" value="LLM class flavin-dependent oxidoreductase"/>
    <property type="match status" value="1"/>
</dbReference>
<dbReference type="PANTHER" id="PTHR30137:SF6">
    <property type="entry name" value="LUCIFERASE-LIKE MONOOXYGENASE"/>
    <property type="match status" value="1"/>
</dbReference>
<evidence type="ECO:0000256" key="2">
    <source>
        <dbReference type="ARBA" id="ARBA00074555"/>
    </source>
</evidence>
<dbReference type="SUPFAM" id="SSF51679">
    <property type="entry name" value="Bacterial luciferase-like"/>
    <property type="match status" value="1"/>
</dbReference>
<dbReference type="InterPro" id="IPR011251">
    <property type="entry name" value="Luciferase-like_dom"/>
</dbReference>
<dbReference type="GO" id="GO:0005829">
    <property type="term" value="C:cytosol"/>
    <property type="evidence" value="ECO:0007669"/>
    <property type="project" value="TreeGrafter"/>
</dbReference>
<dbReference type="CDD" id="cd00347">
    <property type="entry name" value="Flavin_utilizing_monoxygenases"/>
    <property type="match status" value="1"/>
</dbReference>
<proteinExistence type="predicted"/>
<comment type="caution">
    <text evidence="4">The sequence shown here is derived from an EMBL/GenBank/DDBJ whole genome shotgun (WGS) entry which is preliminary data.</text>
</comment>
<gene>
    <name evidence="4" type="ORF">EDC22_101534</name>
</gene>
<dbReference type="InterPro" id="IPR050766">
    <property type="entry name" value="Bact_Lucif_Oxidored"/>
</dbReference>
<dbReference type="Pfam" id="PF00296">
    <property type="entry name" value="Bac_luciferase"/>
    <property type="match status" value="1"/>
</dbReference>
<sequence>MPLALSVLDLSPVTTATPPSQALRNSIDLAAHVDKLGYTRYWLAEHHNLASVAASSPAIMIGQVAAATRRMRIGSGGVMLPNHAPLTVAENFRTLEALFPGRIDLGIGRAPGTDQLTAAALRRRMDKPEDDDFIERLHELIAFGTDAFPETHPFRRVAAMPTDVVLPPVWILGSSSYGAHLAAAMGLGYSFAHHFASFPAAEAMRIYRDSFRPSAWMDRPYAILGVSVVVAETDEAAEYLAATVDLAWLRIMRGERAPLASPEAALAIPYTEADRAQMRRTRDRHAVGSPGTVRARLEELAHACQADELIITTTIFDHEARKRSYALLAEAFGLDQAGAAG</sequence>
<protein>
    <recommendedName>
        <fullName evidence="2">Luciferase-like monooxygenase</fullName>
    </recommendedName>
</protein>
<organism evidence="4 5">
    <name type="scientific">Tepidamorphus gemmatus</name>
    <dbReference type="NCBI Taxonomy" id="747076"/>
    <lineage>
        <taxon>Bacteria</taxon>
        <taxon>Pseudomonadati</taxon>
        <taxon>Pseudomonadota</taxon>
        <taxon>Alphaproteobacteria</taxon>
        <taxon>Hyphomicrobiales</taxon>
        <taxon>Tepidamorphaceae</taxon>
        <taxon>Tepidamorphus</taxon>
    </lineage>
</organism>
<dbReference type="GO" id="GO:0016705">
    <property type="term" value="F:oxidoreductase activity, acting on paired donors, with incorporation or reduction of molecular oxygen"/>
    <property type="evidence" value="ECO:0007669"/>
    <property type="project" value="InterPro"/>
</dbReference>
<dbReference type="OrthoDB" id="9780518at2"/>
<feature type="domain" description="Luciferase-like" evidence="3">
    <location>
        <begin position="13"/>
        <end position="301"/>
    </location>
</feature>
<dbReference type="EMBL" id="SMAK01000001">
    <property type="protein sequence ID" value="TCT13663.1"/>
    <property type="molecule type" value="Genomic_DNA"/>
</dbReference>